<name>A0A328D1V1_9ASTE</name>
<feature type="compositionally biased region" description="Polar residues" evidence="1">
    <location>
        <begin position="1"/>
        <end position="11"/>
    </location>
</feature>
<dbReference type="AlphaFoldDB" id="A0A328D1V1"/>
<reference evidence="2 3" key="1">
    <citation type="submission" date="2018-06" db="EMBL/GenBank/DDBJ databases">
        <title>The Genome of Cuscuta australis (Dodder) Provides Insight into the Evolution of Plant Parasitism.</title>
        <authorList>
            <person name="Liu H."/>
        </authorList>
    </citation>
    <scope>NUCLEOTIDE SEQUENCE [LARGE SCALE GENOMIC DNA]</scope>
    <source>
        <strain evidence="3">cv. Yunnan</strain>
        <tissue evidence="2">Vines</tissue>
    </source>
</reference>
<organism evidence="2 3">
    <name type="scientific">Cuscuta australis</name>
    <dbReference type="NCBI Taxonomy" id="267555"/>
    <lineage>
        <taxon>Eukaryota</taxon>
        <taxon>Viridiplantae</taxon>
        <taxon>Streptophyta</taxon>
        <taxon>Embryophyta</taxon>
        <taxon>Tracheophyta</taxon>
        <taxon>Spermatophyta</taxon>
        <taxon>Magnoliopsida</taxon>
        <taxon>eudicotyledons</taxon>
        <taxon>Gunneridae</taxon>
        <taxon>Pentapetalae</taxon>
        <taxon>asterids</taxon>
        <taxon>lamiids</taxon>
        <taxon>Solanales</taxon>
        <taxon>Convolvulaceae</taxon>
        <taxon>Cuscuteae</taxon>
        <taxon>Cuscuta</taxon>
        <taxon>Cuscuta subgen. Grammica</taxon>
        <taxon>Cuscuta sect. Cleistogrammica</taxon>
    </lineage>
</organism>
<evidence type="ECO:0000313" key="3">
    <source>
        <dbReference type="Proteomes" id="UP000249390"/>
    </source>
</evidence>
<comment type="caution">
    <text evidence="2">The sequence shown here is derived from an EMBL/GenBank/DDBJ whole genome shotgun (WGS) entry which is preliminary data.</text>
</comment>
<sequence>MESTVRMNSQPRRILPPGASRKQKEKEMSSYNSMWPSSYPVSHKATTSSKQAESAAGYSNRVLAGYMAYEFLTKGTVFGQMFNPARAEAALVNSGAADEVRRGKPAAEAEPNEVRSRTYDEVASLLKSDEAHIPGVVNPTQLARWLQM</sequence>
<evidence type="ECO:0000313" key="2">
    <source>
        <dbReference type="EMBL" id="RAL38359.1"/>
    </source>
</evidence>
<feature type="region of interest" description="Disordered" evidence="1">
    <location>
        <begin position="1"/>
        <end position="54"/>
    </location>
</feature>
<dbReference type="PANTHER" id="PTHR34657">
    <property type="entry name" value="EMBRYO SAC DEVELOPMENT ARREST 6"/>
    <property type="match status" value="1"/>
</dbReference>
<dbReference type="PANTHER" id="PTHR34657:SF4">
    <property type="entry name" value="EMBRYO SAC DEVELOPMENT ARREST 6"/>
    <property type="match status" value="1"/>
</dbReference>
<protein>
    <recommendedName>
        <fullName evidence="4">Embryo sac development arrest 6</fullName>
    </recommendedName>
</protein>
<evidence type="ECO:0000256" key="1">
    <source>
        <dbReference type="SAM" id="MobiDB-lite"/>
    </source>
</evidence>
<gene>
    <name evidence="2" type="ORF">DM860_002337</name>
</gene>
<dbReference type="EMBL" id="NQVE01000209">
    <property type="protein sequence ID" value="RAL38359.1"/>
    <property type="molecule type" value="Genomic_DNA"/>
</dbReference>
<evidence type="ECO:0008006" key="4">
    <source>
        <dbReference type="Google" id="ProtNLM"/>
    </source>
</evidence>
<proteinExistence type="predicted"/>
<keyword evidence="3" id="KW-1185">Reference proteome</keyword>
<accession>A0A328D1V1</accession>
<feature type="compositionally biased region" description="Polar residues" evidence="1">
    <location>
        <begin position="29"/>
        <end position="52"/>
    </location>
</feature>
<dbReference type="Proteomes" id="UP000249390">
    <property type="component" value="Unassembled WGS sequence"/>
</dbReference>